<comment type="caution">
    <text evidence="6">The sequence shown here is derived from an EMBL/GenBank/DDBJ whole genome shotgun (WGS) entry which is preliminary data.</text>
</comment>
<protein>
    <recommendedName>
        <fullName evidence="8">Ribosomal RNA processing protein 1-like protein</fullName>
    </recommendedName>
</protein>
<feature type="compositionally biased region" description="Low complexity" evidence="5">
    <location>
        <begin position="416"/>
        <end position="427"/>
    </location>
</feature>
<dbReference type="PANTHER" id="PTHR13026:SF0">
    <property type="entry name" value="RIBOSOMAL RNA PROCESSING 1B"/>
    <property type="match status" value="1"/>
</dbReference>
<evidence type="ECO:0000256" key="1">
    <source>
        <dbReference type="ARBA" id="ARBA00004123"/>
    </source>
</evidence>
<evidence type="ECO:0000256" key="5">
    <source>
        <dbReference type="SAM" id="MobiDB-lite"/>
    </source>
</evidence>
<gene>
    <name evidence="6" type="ORF">DH2020_014077</name>
</gene>
<evidence type="ECO:0000313" key="6">
    <source>
        <dbReference type="EMBL" id="KAK6151442.1"/>
    </source>
</evidence>
<name>A0ABR0WVC6_REHGL</name>
<dbReference type="Proteomes" id="UP001318860">
    <property type="component" value="Unassembled WGS sequence"/>
</dbReference>
<proteinExistence type="inferred from homology"/>
<feature type="region of interest" description="Disordered" evidence="5">
    <location>
        <begin position="453"/>
        <end position="521"/>
    </location>
</feature>
<evidence type="ECO:0000256" key="3">
    <source>
        <dbReference type="ARBA" id="ARBA00022552"/>
    </source>
</evidence>
<comment type="subcellular location">
    <subcellularLocation>
        <location evidence="1">Nucleus</location>
    </subcellularLocation>
</comment>
<evidence type="ECO:0000313" key="7">
    <source>
        <dbReference type="Proteomes" id="UP001318860"/>
    </source>
</evidence>
<evidence type="ECO:0000256" key="4">
    <source>
        <dbReference type="ARBA" id="ARBA00023242"/>
    </source>
</evidence>
<comment type="similarity">
    <text evidence="2">Belongs to the RRP1 family.</text>
</comment>
<keyword evidence="7" id="KW-1185">Reference proteome</keyword>
<evidence type="ECO:0008006" key="8">
    <source>
        <dbReference type="Google" id="ProtNLM"/>
    </source>
</evidence>
<keyword evidence="4" id="KW-0539">Nucleus</keyword>
<sequence>MRKRPREPKPILPVLASATGPALIKHLASCNTTVRSQALRLLQSWLVSQSQQLSDSDIKKLWKGLFYCLWHADKTPNQFFRGFLVTLRREWPGIDRLRLDKFYLLIRRFMKALFELMRLRNWDVDVLGEYFGLLEKDGFLAEDKLQGNGVNYHVVSVFLEELKGVGFPVRKEVVDVILGPFFAVMMSSKDRILLGKVKSCLFDELVKMGKEMLAKTKMEVDCDEKDGDMLLGVVALKMGLSERFFQVGSSVDCIQGNRKVVLGLHEEFLKLEKELESSCVEIAIPEYNGSGDLDEVPLLIPIDFGASNGNVETITHEGPEDACDEDDPDLVSINGTENLQFYTDSGNFLSDDLESDGTEPALDENVILNLQKQFEKVAAEMDSKSDEDLDLSDAPLISVKRSTRKKAKRADAQEPGNLNTNGNGDNGVDAATKSVEKSSKKVRFSMKNNLVWKPQSPLPPESLRLPPSVTPRGSALKKGVPPGPIIEMPSVVKRAKKKPQNRVRSATSMMKRRKKMQTRSA</sequence>
<reference evidence="6 7" key="1">
    <citation type="journal article" date="2021" name="Comput. Struct. Biotechnol. J.">
        <title>De novo genome assembly of the potent medicinal plant Rehmannia glutinosa using nanopore technology.</title>
        <authorList>
            <person name="Ma L."/>
            <person name="Dong C."/>
            <person name="Song C."/>
            <person name="Wang X."/>
            <person name="Zheng X."/>
            <person name="Niu Y."/>
            <person name="Chen S."/>
            <person name="Feng W."/>
        </authorList>
    </citation>
    <scope>NUCLEOTIDE SEQUENCE [LARGE SCALE GENOMIC DNA]</scope>
    <source>
        <strain evidence="6">DH-2019</strain>
    </source>
</reference>
<evidence type="ECO:0000256" key="2">
    <source>
        <dbReference type="ARBA" id="ARBA00006374"/>
    </source>
</evidence>
<dbReference type="Pfam" id="PF05997">
    <property type="entry name" value="Nop52"/>
    <property type="match status" value="1"/>
</dbReference>
<dbReference type="EMBL" id="JABTTQ020000007">
    <property type="protein sequence ID" value="KAK6151442.1"/>
    <property type="molecule type" value="Genomic_DNA"/>
</dbReference>
<dbReference type="InterPro" id="IPR010301">
    <property type="entry name" value="RRP1"/>
</dbReference>
<feature type="compositionally biased region" description="Basic residues" evidence="5">
    <location>
        <begin position="510"/>
        <end position="521"/>
    </location>
</feature>
<keyword evidence="3" id="KW-0698">rRNA processing</keyword>
<dbReference type="PANTHER" id="PTHR13026">
    <property type="entry name" value="NNP-1 PROTEIN NOVEL NUCLEAR PROTEIN 1 NOP52"/>
    <property type="match status" value="1"/>
</dbReference>
<accession>A0ABR0WVC6</accession>
<organism evidence="6 7">
    <name type="scientific">Rehmannia glutinosa</name>
    <name type="common">Chinese foxglove</name>
    <dbReference type="NCBI Taxonomy" id="99300"/>
    <lineage>
        <taxon>Eukaryota</taxon>
        <taxon>Viridiplantae</taxon>
        <taxon>Streptophyta</taxon>
        <taxon>Embryophyta</taxon>
        <taxon>Tracheophyta</taxon>
        <taxon>Spermatophyta</taxon>
        <taxon>Magnoliopsida</taxon>
        <taxon>eudicotyledons</taxon>
        <taxon>Gunneridae</taxon>
        <taxon>Pentapetalae</taxon>
        <taxon>asterids</taxon>
        <taxon>lamiids</taxon>
        <taxon>Lamiales</taxon>
        <taxon>Orobanchaceae</taxon>
        <taxon>Rehmannieae</taxon>
        <taxon>Rehmannia</taxon>
    </lineage>
</organism>
<feature type="region of interest" description="Disordered" evidence="5">
    <location>
        <begin position="400"/>
        <end position="436"/>
    </location>
</feature>